<name>A0A194RDH5_PAPMA</name>
<dbReference type="PANTHER" id="PTHR10656">
    <property type="entry name" value="CELL FATE DETERMINING PROTEIN MAB21-RELATED"/>
    <property type="match status" value="1"/>
</dbReference>
<keyword evidence="12" id="KW-0175">Coiled coil</keyword>
<evidence type="ECO:0000256" key="4">
    <source>
        <dbReference type="ARBA" id="ARBA00022679"/>
    </source>
</evidence>
<evidence type="ECO:0000256" key="7">
    <source>
        <dbReference type="ARBA" id="ARBA00022741"/>
    </source>
</evidence>
<dbReference type="Pfam" id="PF20266">
    <property type="entry name" value="Mab-21_C"/>
    <property type="match status" value="1"/>
</dbReference>
<keyword evidence="9" id="KW-0460">Magnesium</keyword>
<comment type="similarity">
    <text evidence="3">Belongs to the mab-21 family.</text>
</comment>
<dbReference type="InterPro" id="IPR046906">
    <property type="entry name" value="Mab-21_HhH/H2TH-like"/>
</dbReference>
<evidence type="ECO:0000313" key="17">
    <source>
        <dbReference type="Proteomes" id="UP000053240"/>
    </source>
</evidence>
<feature type="domain" description="Mab-21-like HhH/H2TH-like" evidence="15">
    <location>
        <begin position="262"/>
        <end position="352"/>
    </location>
</feature>
<keyword evidence="4" id="KW-0808">Transferase</keyword>
<dbReference type="SMART" id="SM01265">
    <property type="entry name" value="Mab-21"/>
    <property type="match status" value="1"/>
</dbReference>
<evidence type="ECO:0000256" key="11">
    <source>
        <dbReference type="ARBA" id="ARBA00023211"/>
    </source>
</evidence>
<feature type="domain" description="Mab-21-like nucleotidyltransferase" evidence="14">
    <location>
        <begin position="66"/>
        <end position="257"/>
    </location>
</feature>
<organism evidence="16 17">
    <name type="scientific">Papilio machaon</name>
    <name type="common">Old World swallowtail butterfly</name>
    <dbReference type="NCBI Taxonomy" id="76193"/>
    <lineage>
        <taxon>Eukaryota</taxon>
        <taxon>Metazoa</taxon>
        <taxon>Ecdysozoa</taxon>
        <taxon>Arthropoda</taxon>
        <taxon>Hexapoda</taxon>
        <taxon>Insecta</taxon>
        <taxon>Pterygota</taxon>
        <taxon>Neoptera</taxon>
        <taxon>Endopterygota</taxon>
        <taxon>Lepidoptera</taxon>
        <taxon>Glossata</taxon>
        <taxon>Ditrysia</taxon>
        <taxon>Papilionoidea</taxon>
        <taxon>Papilionidae</taxon>
        <taxon>Papilioninae</taxon>
        <taxon>Papilio</taxon>
    </lineage>
</organism>
<dbReference type="FunCoup" id="A0A194RDH5">
    <property type="interactions" value="9"/>
</dbReference>
<dbReference type="Gene3D" id="1.10.1410.40">
    <property type="match status" value="1"/>
</dbReference>
<gene>
    <name evidence="16" type="ORF">RR48_09939</name>
</gene>
<dbReference type="GO" id="GO:0016779">
    <property type="term" value="F:nucleotidyltransferase activity"/>
    <property type="evidence" value="ECO:0007669"/>
    <property type="project" value="UniProtKB-KW"/>
</dbReference>
<feature type="region of interest" description="Disordered" evidence="13">
    <location>
        <begin position="391"/>
        <end position="421"/>
    </location>
</feature>
<keyword evidence="17" id="KW-1185">Reference proteome</keyword>
<evidence type="ECO:0000259" key="15">
    <source>
        <dbReference type="Pfam" id="PF20266"/>
    </source>
</evidence>
<reference evidence="16 17" key="1">
    <citation type="journal article" date="2015" name="Nat. Commun.">
        <title>Outbred genome sequencing and CRISPR/Cas9 gene editing in butterflies.</title>
        <authorList>
            <person name="Li X."/>
            <person name="Fan D."/>
            <person name="Zhang W."/>
            <person name="Liu G."/>
            <person name="Zhang L."/>
            <person name="Zhao L."/>
            <person name="Fang X."/>
            <person name="Chen L."/>
            <person name="Dong Y."/>
            <person name="Chen Y."/>
            <person name="Ding Y."/>
            <person name="Zhao R."/>
            <person name="Feng M."/>
            <person name="Zhu Y."/>
            <person name="Feng Y."/>
            <person name="Jiang X."/>
            <person name="Zhu D."/>
            <person name="Xiang H."/>
            <person name="Feng X."/>
            <person name="Li S."/>
            <person name="Wang J."/>
            <person name="Zhang G."/>
            <person name="Kronforst M.R."/>
            <person name="Wang W."/>
        </authorList>
    </citation>
    <scope>NUCLEOTIDE SEQUENCE [LARGE SCALE GENOMIC DNA]</scope>
    <source>
        <strain evidence="16">Ya'a_city_454_Pm</strain>
        <tissue evidence="16">Whole body</tissue>
    </source>
</reference>
<dbReference type="AlphaFoldDB" id="A0A194RDH5"/>
<evidence type="ECO:0000256" key="5">
    <source>
        <dbReference type="ARBA" id="ARBA00022695"/>
    </source>
</evidence>
<dbReference type="EMBL" id="KQ460323">
    <property type="protein sequence ID" value="KPJ15893.1"/>
    <property type="molecule type" value="Genomic_DNA"/>
</dbReference>
<comment type="cofactor">
    <cofactor evidence="1">
        <name>Mn(2+)</name>
        <dbReference type="ChEBI" id="CHEBI:29035"/>
    </cofactor>
</comment>
<feature type="coiled-coil region" evidence="12">
    <location>
        <begin position="432"/>
        <end position="466"/>
    </location>
</feature>
<evidence type="ECO:0000256" key="8">
    <source>
        <dbReference type="ARBA" id="ARBA00022840"/>
    </source>
</evidence>
<sequence length="505" mass="58947">MSVKKKNLDVYLEEVFKQFIAIKDDDFSRAQEVFKSVFEQIKQKMGEQCNFFKKYGNQVMYGGSVYDGTKATKMDEFDMDIVIRLPINYEDIIIECDQPGFVRLKIISAFDNLDKQKEWEQCHKVTRDWRDTDKYLLQNKFRSWMHGIVQKALNEMDGRATVNGTTYLMTYKESGPAYTLYIRNEENDEEFKLDVDLVPVIRFRLPRWPKGYRTIEKVGSSCRDWLVVPKPNKEASGAARGRCWRLSFQDHERDLIKECHHLKKVLRLMKKLRTALKMKAIASYYIKTLFLWKVEKENKQFWQKNLSFLFIVMLQDFHDALKQKNIPYFWNSKNNLIESLKPANQKLYTEKLKAVLDSAVANDVDKTIFALLEADEIEQFKSSEMYQRHSTSLPPAVLSKPSRSSSVTSITSSQEQGNLQNSQIDDGQTVLLNSILAKLDLLTRKLELQEERLIKLETAYEQSRKDVQNEIKVLDETQIVQTPVDIMLNGNVAAPQIESETLILF</sequence>
<accession>A0A194RDH5</accession>
<keyword evidence="6" id="KW-0479">Metal-binding</keyword>
<protein>
    <submittedName>
        <fullName evidence="16">Uncharacterized protein</fullName>
    </submittedName>
</protein>
<evidence type="ECO:0000256" key="1">
    <source>
        <dbReference type="ARBA" id="ARBA00001936"/>
    </source>
</evidence>
<dbReference type="GO" id="GO:0046872">
    <property type="term" value="F:metal ion binding"/>
    <property type="evidence" value="ECO:0007669"/>
    <property type="project" value="UniProtKB-KW"/>
</dbReference>
<feature type="compositionally biased region" description="Low complexity" evidence="13">
    <location>
        <begin position="399"/>
        <end position="413"/>
    </location>
</feature>
<dbReference type="Proteomes" id="UP000053240">
    <property type="component" value="Unassembled WGS sequence"/>
</dbReference>
<evidence type="ECO:0000256" key="6">
    <source>
        <dbReference type="ARBA" id="ARBA00022723"/>
    </source>
</evidence>
<dbReference type="InterPro" id="IPR024810">
    <property type="entry name" value="MAB21L/cGLR"/>
</dbReference>
<evidence type="ECO:0000256" key="13">
    <source>
        <dbReference type="SAM" id="MobiDB-lite"/>
    </source>
</evidence>
<keyword evidence="8" id="KW-0067">ATP-binding</keyword>
<comment type="cofactor">
    <cofactor evidence="2">
        <name>Mg(2+)</name>
        <dbReference type="ChEBI" id="CHEBI:18420"/>
    </cofactor>
</comment>
<evidence type="ECO:0000256" key="12">
    <source>
        <dbReference type="SAM" id="Coils"/>
    </source>
</evidence>
<evidence type="ECO:0000256" key="10">
    <source>
        <dbReference type="ARBA" id="ARBA00023134"/>
    </source>
</evidence>
<dbReference type="GO" id="GO:0005525">
    <property type="term" value="F:GTP binding"/>
    <property type="evidence" value="ECO:0007669"/>
    <property type="project" value="UniProtKB-KW"/>
</dbReference>
<evidence type="ECO:0000256" key="2">
    <source>
        <dbReference type="ARBA" id="ARBA00001946"/>
    </source>
</evidence>
<proteinExistence type="inferred from homology"/>
<dbReference type="InterPro" id="IPR046903">
    <property type="entry name" value="Mab-21-like_nuc_Trfase"/>
</dbReference>
<dbReference type="PANTHER" id="PTHR10656:SF42">
    <property type="entry name" value="CYCLIC GMP-AMP SYNTHASE-LIKE PROTEIN-RELATED"/>
    <property type="match status" value="1"/>
</dbReference>
<evidence type="ECO:0000256" key="3">
    <source>
        <dbReference type="ARBA" id="ARBA00008307"/>
    </source>
</evidence>
<dbReference type="Gene3D" id="3.30.460.90">
    <property type="match status" value="1"/>
</dbReference>
<dbReference type="GO" id="GO:0005524">
    <property type="term" value="F:ATP binding"/>
    <property type="evidence" value="ECO:0007669"/>
    <property type="project" value="UniProtKB-KW"/>
</dbReference>
<evidence type="ECO:0000313" key="16">
    <source>
        <dbReference type="EMBL" id="KPJ15893.1"/>
    </source>
</evidence>
<keyword evidence="10" id="KW-0342">GTP-binding</keyword>
<keyword evidence="7" id="KW-0547">Nucleotide-binding</keyword>
<keyword evidence="11" id="KW-0464">Manganese</keyword>
<evidence type="ECO:0000256" key="9">
    <source>
        <dbReference type="ARBA" id="ARBA00022842"/>
    </source>
</evidence>
<evidence type="ECO:0000259" key="14">
    <source>
        <dbReference type="Pfam" id="PF03281"/>
    </source>
</evidence>
<dbReference type="Pfam" id="PF03281">
    <property type="entry name" value="Mab-21"/>
    <property type="match status" value="1"/>
</dbReference>
<keyword evidence="5" id="KW-0548">Nucleotidyltransferase</keyword>
<dbReference type="InParanoid" id="A0A194RDH5"/>